<evidence type="ECO:0000259" key="4">
    <source>
        <dbReference type="PROSITE" id="PS50109"/>
    </source>
</evidence>
<evidence type="ECO:0000313" key="5">
    <source>
        <dbReference type="EMBL" id="MBK6008411.1"/>
    </source>
</evidence>
<dbReference type="InterPro" id="IPR003594">
    <property type="entry name" value="HATPase_dom"/>
</dbReference>
<dbReference type="Proteomes" id="UP000630528">
    <property type="component" value="Unassembled WGS sequence"/>
</dbReference>
<dbReference type="InterPro" id="IPR005467">
    <property type="entry name" value="His_kinase_dom"/>
</dbReference>
<accession>A0A934TVU3</accession>
<reference evidence="5" key="2">
    <citation type="submission" date="2021-01" db="EMBL/GenBank/DDBJ databases">
        <authorList>
            <person name="Kang M."/>
        </authorList>
    </citation>
    <scope>NUCLEOTIDE SEQUENCE</scope>
    <source>
        <strain evidence="5">KACC 17527</strain>
    </source>
</reference>
<comment type="caution">
    <text evidence="5">The sequence shown here is derived from an EMBL/GenBank/DDBJ whole genome shotgun (WGS) entry which is preliminary data.</text>
</comment>
<dbReference type="EC" id="2.7.13.3" evidence="2"/>
<proteinExistence type="predicted"/>
<comment type="catalytic activity">
    <reaction evidence="1">
        <text>ATP + protein L-histidine = ADP + protein N-phospho-L-histidine.</text>
        <dbReference type="EC" id="2.7.13.3"/>
    </reaction>
</comment>
<reference evidence="5" key="1">
    <citation type="journal article" date="2012" name="J. Microbiol. Biotechnol.">
        <title>Ramlibacter ginsenosidimutans sp. nov., with ginsenoside-converting activity.</title>
        <authorList>
            <person name="Wang L."/>
            <person name="An D.S."/>
            <person name="Kim S.G."/>
            <person name="Jin F.X."/>
            <person name="Kim S.C."/>
            <person name="Lee S.T."/>
            <person name="Im W.T."/>
        </authorList>
    </citation>
    <scope>NUCLEOTIDE SEQUENCE</scope>
    <source>
        <strain evidence="5">KACC 17527</strain>
    </source>
</reference>
<dbReference type="Pfam" id="PF02518">
    <property type="entry name" value="HATPase_c"/>
    <property type="match status" value="1"/>
</dbReference>
<evidence type="ECO:0000256" key="1">
    <source>
        <dbReference type="ARBA" id="ARBA00000085"/>
    </source>
</evidence>
<dbReference type="SMART" id="SM00387">
    <property type="entry name" value="HATPase_c"/>
    <property type="match status" value="1"/>
</dbReference>
<organism evidence="5 6">
    <name type="scientific">Ramlibacter ginsenosidimutans</name>
    <dbReference type="NCBI Taxonomy" id="502333"/>
    <lineage>
        <taxon>Bacteria</taxon>
        <taxon>Pseudomonadati</taxon>
        <taxon>Pseudomonadota</taxon>
        <taxon>Betaproteobacteria</taxon>
        <taxon>Burkholderiales</taxon>
        <taxon>Comamonadaceae</taxon>
        <taxon>Ramlibacter</taxon>
    </lineage>
</organism>
<keyword evidence="5" id="KW-0418">Kinase</keyword>
<dbReference type="SUPFAM" id="SSF55874">
    <property type="entry name" value="ATPase domain of HSP90 chaperone/DNA topoisomerase II/histidine kinase"/>
    <property type="match status" value="1"/>
</dbReference>
<feature type="domain" description="Histidine kinase" evidence="4">
    <location>
        <begin position="164"/>
        <end position="374"/>
    </location>
</feature>
<dbReference type="GO" id="GO:0000155">
    <property type="term" value="F:phosphorelay sensor kinase activity"/>
    <property type="evidence" value="ECO:0007669"/>
    <property type="project" value="TreeGrafter"/>
</dbReference>
<dbReference type="InterPro" id="IPR004358">
    <property type="entry name" value="Sig_transdc_His_kin-like_C"/>
</dbReference>
<dbReference type="PANTHER" id="PTHR43547">
    <property type="entry name" value="TWO-COMPONENT HISTIDINE KINASE"/>
    <property type="match status" value="1"/>
</dbReference>
<evidence type="ECO:0000256" key="2">
    <source>
        <dbReference type="ARBA" id="ARBA00012438"/>
    </source>
</evidence>
<dbReference type="EMBL" id="JAEPWM010000010">
    <property type="protein sequence ID" value="MBK6008411.1"/>
    <property type="molecule type" value="Genomic_DNA"/>
</dbReference>
<dbReference type="Gene3D" id="3.30.565.10">
    <property type="entry name" value="Histidine kinase-like ATPase, C-terminal domain"/>
    <property type="match status" value="1"/>
</dbReference>
<protein>
    <recommendedName>
        <fullName evidence="2">histidine kinase</fullName>
        <ecNumber evidence="2">2.7.13.3</ecNumber>
    </recommendedName>
</protein>
<keyword evidence="5" id="KW-0808">Transferase</keyword>
<evidence type="ECO:0000256" key="3">
    <source>
        <dbReference type="ARBA" id="ARBA00022553"/>
    </source>
</evidence>
<dbReference type="InterPro" id="IPR036890">
    <property type="entry name" value="HATPase_C_sf"/>
</dbReference>
<dbReference type="PANTHER" id="PTHR43547:SF2">
    <property type="entry name" value="HYBRID SIGNAL TRANSDUCTION HISTIDINE KINASE C"/>
    <property type="match status" value="1"/>
</dbReference>
<dbReference type="PRINTS" id="PR00344">
    <property type="entry name" value="BCTRLSENSOR"/>
</dbReference>
<sequence length="383" mass="40785">MHQFLVNNREELIARCKQKVAQRPKRAATDQQLVHGIPIFLEQLTRTLAAEEKGESAEGTRISGASGGDAVALSEIGLSAAAHGRELLEMGFTVDQVVHDYGDLCQAITELAVERDAPFSVDQFRTLNRCLDNAIADAVTEFSYQRDLSRSMDQAAEVNQRIGFLVHELRNALGTAMLSVSALELTNMPISGATGAVLKRSLGALKKLIDKTIDEVRSAPQATVLREQFLVADLLVDAAATAKLDPNAHLCRFEVTPADPALSVVANRDILSAALGNLLQNAFKFTRPNGTVQLRAVQDGDRVSIEVQDSCGGLPAGSASRMFTPFSQANGDRSGLGLGLSIARKSVEADGGTLSVQDIPGHGCVFTMNLELASASPVALAEP</sequence>
<dbReference type="AlphaFoldDB" id="A0A934TVU3"/>
<keyword evidence="6" id="KW-1185">Reference proteome</keyword>
<name>A0A934TVU3_9BURK</name>
<evidence type="ECO:0000313" key="6">
    <source>
        <dbReference type="Proteomes" id="UP000630528"/>
    </source>
</evidence>
<dbReference type="RefSeq" id="WP_201175671.1">
    <property type="nucleotide sequence ID" value="NZ_JAEPWM010000010.1"/>
</dbReference>
<gene>
    <name evidence="5" type="ORF">JJB11_20075</name>
</gene>
<keyword evidence="3" id="KW-0597">Phosphoprotein</keyword>
<dbReference type="PROSITE" id="PS50109">
    <property type="entry name" value="HIS_KIN"/>
    <property type="match status" value="1"/>
</dbReference>